<dbReference type="InterPro" id="IPR011057">
    <property type="entry name" value="Mss4-like_sf"/>
</dbReference>
<evidence type="ECO:0000256" key="4">
    <source>
        <dbReference type="ARBA" id="ARBA00023239"/>
    </source>
</evidence>
<dbReference type="InParanoid" id="A0A165LIH3"/>
<dbReference type="GO" id="GO:0046872">
    <property type="term" value="F:metal ion binding"/>
    <property type="evidence" value="ECO:0007669"/>
    <property type="project" value="UniProtKB-KW"/>
</dbReference>
<protein>
    <submittedName>
        <fullName evidence="6">DUF636 domain protein</fullName>
    </submittedName>
</protein>
<dbReference type="EMBL" id="KV425925">
    <property type="protein sequence ID" value="KZV97887.1"/>
    <property type="molecule type" value="Genomic_DNA"/>
</dbReference>
<dbReference type="SUPFAM" id="SSF51316">
    <property type="entry name" value="Mss4-like"/>
    <property type="match status" value="1"/>
</dbReference>
<dbReference type="Proteomes" id="UP000077266">
    <property type="component" value="Unassembled WGS sequence"/>
</dbReference>
<evidence type="ECO:0000256" key="3">
    <source>
        <dbReference type="ARBA" id="ARBA00022833"/>
    </source>
</evidence>
<dbReference type="OrthoDB" id="9985472at2759"/>
<evidence type="ECO:0000259" key="5">
    <source>
        <dbReference type="PROSITE" id="PS51891"/>
    </source>
</evidence>
<reference evidence="6 7" key="1">
    <citation type="journal article" date="2016" name="Mol. Biol. Evol.">
        <title>Comparative Genomics of Early-Diverging Mushroom-Forming Fungi Provides Insights into the Origins of Lignocellulose Decay Capabilities.</title>
        <authorList>
            <person name="Nagy L.G."/>
            <person name="Riley R."/>
            <person name="Tritt A."/>
            <person name="Adam C."/>
            <person name="Daum C."/>
            <person name="Floudas D."/>
            <person name="Sun H."/>
            <person name="Yadav J.S."/>
            <person name="Pangilinan J."/>
            <person name="Larsson K.H."/>
            <person name="Matsuura K."/>
            <person name="Barry K."/>
            <person name="Labutti K."/>
            <person name="Kuo R."/>
            <person name="Ohm R.A."/>
            <person name="Bhattacharya S.S."/>
            <person name="Shirouzu T."/>
            <person name="Yoshinaga Y."/>
            <person name="Martin F.M."/>
            <person name="Grigoriev I.V."/>
            <person name="Hibbett D.S."/>
        </authorList>
    </citation>
    <scope>NUCLEOTIDE SEQUENCE [LARGE SCALE GENOMIC DNA]</scope>
    <source>
        <strain evidence="6 7">HHB12029</strain>
    </source>
</reference>
<dbReference type="Gene3D" id="3.90.1590.10">
    <property type="entry name" value="glutathione-dependent formaldehyde- activating enzyme (gfa)"/>
    <property type="match status" value="1"/>
</dbReference>
<accession>A0A165LIH3</accession>
<sequence>MVKLTGGCFCEQVRYEVELNSLDDARMSLCHCKNCKKVFGGNYGLTAKVPLSAFTLTKGNPKEHIGDNGSGSKVHREFCPNCGSYILEYGDAAKDDFRYIVSGSLDEPEKLPPKGEFFCRDRASWMPEIPGLFQKE</sequence>
<dbReference type="PANTHER" id="PTHR33337:SF40">
    <property type="entry name" value="CENP-V_GFA DOMAIN-CONTAINING PROTEIN-RELATED"/>
    <property type="match status" value="1"/>
</dbReference>
<dbReference type="Pfam" id="PF04828">
    <property type="entry name" value="GFA"/>
    <property type="match status" value="1"/>
</dbReference>
<keyword evidence="4" id="KW-0456">Lyase</keyword>
<evidence type="ECO:0000313" key="6">
    <source>
        <dbReference type="EMBL" id="KZV97887.1"/>
    </source>
</evidence>
<keyword evidence="3" id="KW-0862">Zinc</keyword>
<dbReference type="PANTHER" id="PTHR33337">
    <property type="entry name" value="GFA DOMAIN-CONTAINING PROTEIN"/>
    <property type="match status" value="1"/>
</dbReference>
<proteinExistence type="inferred from homology"/>
<dbReference type="InterPro" id="IPR006913">
    <property type="entry name" value="CENP-V/GFA"/>
</dbReference>
<feature type="domain" description="CENP-V/GFA" evidence="5">
    <location>
        <begin position="4"/>
        <end position="115"/>
    </location>
</feature>
<organism evidence="6 7">
    <name type="scientific">Exidia glandulosa HHB12029</name>
    <dbReference type="NCBI Taxonomy" id="1314781"/>
    <lineage>
        <taxon>Eukaryota</taxon>
        <taxon>Fungi</taxon>
        <taxon>Dikarya</taxon>
        <taxon>Basidiomycota</taxon>
        <taxon>Agaricomycotina</taxon>
        <taxon>Agaricomycetes</taxon>
        <taxon>Auriculariales</taxon>
        <taxon>Exidiaceae</taxon>
        <taxon>Exidia</taxon>
    </lineage>
</organism>
<evidence type="ECO:0000313" key="7">
    <source>
        <dbReference type="Proteomes" id="UP000077266"/>
    </source>
</evidence>
<keyword evidence="2" id="KW-0479">Metal-binding</keyword>
<evidence type="ECO:0000256" key="2">
    <source>
        <dbReference type="ARBA" id="ARBA00022723"/>
    </source>
</evidence>
<comment type="similarity">
    <text evidence="1">Belongs to the Gfa family.</text>
</comment>
<dbReference type="STRING" id="1314781.A0A165LIH3"/>
<name>A0A165LIH3_EXIGL</name>
<keyword evidence="7" id="KW-1185">Reference proteome</keyword>
<dbReference type="PROSITE" id="PS51891">
    <property type="entry name" value="CENP_V_GFA"/>
    <property type="match status" value="1"/>
</dbReference>
<dbReference type="GO" id="GO:0016846">
    <property type="term" value="F:carbon-sulfur lyase activity"/>
    <property type="evidence" value="ECO:0007669"/>
    <property type="project" value="InterPro"/>
</dbReference>
<gene>
    <name evidence="6" type="ORF">EXIGLDRAFT_343678</name>
</gene>
<dbReference type="AlphaFoldDB" id="A0A165LIH3"/>
<evidence type="ECO:0000256" key="1">
    <source>
        <dbReference type="ARBA" id="ARBA00005495"/>
    </source>
</evidence>